<dbReference type="InterPro" id="IPR003793">
    <property type="entry name" value="UPF0166"/>
</dbReference>
<dbReference type="EMBL" id="CP060412">
    <property type="protein sequence ID" value="QNK02393.1"/>
    <property type="molecule type" value="Genomic_DNA"/>
</dbReference>
<organism evidence="2 3">
    <name type="scientific">Dyella telluris</name>
    <dbReference type="NCBI Taxonomy" id="2763498"/>
    <lineage>
        <taxon>Bacteria</taxon>
        <taxon>Pseudomonadati</taxon>
        <taxon>Pseudomonadota</taxon>
        <taxon>Gammaproteobacteria</taxon>
        <taxon>Lysobacterales</taxon>
        <taxon>Rhodanobacteraceae</taxon>
        <taxon>Dyella</taxon>
    </lineage>
</organism>
<dbReference type="Proteomes" id="UP000515873">
    <property type="component" value="Chromosome"/>
</dbReference>
<evidence type="ECO:0000313" key="3">
    <source>
        <dbReference type="Proteomes" id="UP000515873"/>
    </source>
</evidence>
<comment type="similarity">
    <text evidence="1">Belongs to the UPF0166 family.</text>
</comment>
<dbReference type="InterPro" id="IPR011322">
    <property type="entry name" value="N-reg_PII-like_a/b"/>
</dbReference>
<name>A0A7G8Q6I5_9GAMM</name>
<dbReference type="Gene3D" id="3.30.70.120">
    <property type="match status" value="1"/>
</dbReference>
<sequence>MNDPQQGVLLSFYTHSRARHEGKLVFEWLLEHAKAQGIGGGSAFRAVCGFGRHGVLREEQFFELADDLAIKVEFLLTEAQALALVQTVGDSAVDAVYAIASASFGSLGKNPGTG</sequence>
<dbReference type="AlphaFoldDB" id="A0A7G8Q6I5"/>
<accession>A0A7G8Q6I5</accession>
<gene>
    <name evidence="2" type="ORF">H8F01_04400</name>
</gene>
<evidence type="ECO:0000313" key="2">
    <source>
        <dbReference type="EMBL" id="QNK02393.1"/>
    </source>
</evidence>
<keyword evidence="3" id="KW-1185">Reference proteome</keyword>
<dbReference type="SUPFAM" id="SSF54913">
    <property type="entry name" value="GlnB-like"/>
    <property type="match status" value="1"/>
</dbReference>
<dbReference type="Pfam" id="PF02641">
    <property type="entry name" value="DUF190"/>
    <property type="match status" value="1"/>
</dbReference>
<protein>
    <submittedName>
        <fullName evidence="2">DUF190 domain-containing protein</fullName>
    </submittedName>
</protein>
<proteinExistence type="inferred from homology"/>
<evidence type="ECO:0000256" key="1">
    <source>
        <dbReference type="ARBA" id="ARBA00010554"/>
    </source>
</evidence>
<dbReference type="RefSeq" id="WP_187057844.1">
    <property type="nucleotide sequence ID" value="NZ_CP060412.1"/>
</dbReference>
<dbReference type="KEGG" id="dtl:H8F01_04400"/>
<dbReference type="InterPro" id="IPR015867">
    <property type="entry name" value="N-reg_PII/ATP_PRibTrfase_C"/>
</dbReference>
<reference evidence="2 3" key="1">
    <citation type="submission" date="2020-08" db="EMBL/GenBank/DDBJ databases">
        <title>Dyella sp. G9 isolated from forest soil.</title>
        <authorList>
            <person name="Fu J."/>
            <person name="Qiu L."/>
        </authorList>
    </citation>
    <scope>NUCLEOTIDE SEQUENCE [LARGE SCALE GENOMIC DNA]</scope>
    <source>
        <strain evidence="2 3">G9</strain>
    </source>
</reference>